<feature type="compositionally biased region" description="Polar residues" evidence="1">
    <location>
        <begin position="247"/>
        <end position="257"/>
    </location>
</feature>
<proteinExistence type="predicted"/>
<accession>A0AA40DUB0</accession>
<dbReference type="AlphaFoldDB" id="A0AA40DUB0"/>
<gene>
    <name evidence="2" type="ORF">B0H67DRAFT_645552</name>
</gene>
<feature type="compositionally biased region" description="Basic and acidic residues" evidence="1">
    <location>
        <begin position="295"/>
        <end position="304"/>
    </location>
</feature>
<feature type="region of interest" description="Disordered" evidence="1">
    <location>
        <begin position="220"/>
        <end position="304"/>
    </location>
</feature>
<evidence type="ECO:0000313" key="2">
    <source>
        <dbReference type="EMBL" id="KAK0715865.1"/>
    </source>
</evidence>
<protein>
    <submittedName>
        <fullName evidence="2">Uncharacterized protein</fullName>
    </submittedName>
</protein>
<evidence type="ECO:0000313" key="3">
    <source>
        <dbReference type="Proteomes" id="UP001172102"/>
    </source>
</evidence>
<reference evidence="2" key="1">
    <citation type="submission" date="2023-06" db="EMBL/GenBank/DDBJ databases">
        <title>Genome-scale phylogeny and comparative genomics of the fungal order Sordariales.</title>
        <authorList>
            <consortium name="Lawrence Berkeley National Laboratory"/>
            <person name="Hensen N."/>
            <person name="Bonometti L."/>
            <person name="Westerberg I."/>
            <person name="Brannstrom I.O."/>
            <person name="Guillou S."/>
            <person name="Cros-Aarteil S."/>
            <person name="Calhoun S."/>
            <person name="Haridas S."/>
            <person name="Kuo A."/>
            <person name="Mondo S."/>
            <person name="Pangilinan J."/>
            <person name="Riley R."/>
            <person name="Labutti K."/>
            <person name="Andreopoulos B."/>
            <person name="Lipzen A."/>
            <person name="Chen C."/>
            <person name="Yanf M."/>
            <person name="Daum C."/>
            <person name="Ng V."/>
            <person name="Clum A."/>
            <person name="Steindorff A."/>
            <person name="Ohm R."/>
            <person name="Martin F."/>
            <person name="Silar P."/>
            <person name="Natvig D."/>
            <person name="Lalanne C."/>
            <person name="Gautier V."/>
            <person name="Ament-Velasquez S.L."/>
            <person name="Kruys A."/>
            <person name="Hutchinson M.I."/>
            <person name="Powell A.J."/>
            <person name="Barry K."/>
            <person name="Miller A.N."/>
            <person name="Grigoriev I.V."/>
            <person name="Debuchy R."/>
            <person name="Gladieux P."/>
            <person name="Thoren M.H."/>
            <person name="Johannesson H."/>
        </authorList>
    </citation>
    <scope>NUCLEOTIDE SEQUENCE</scope>
    <source>
        <strain evidence="2">SMH4607-1</strain>
    </source>
</reference>
<feature type="region of interest" description="Disordered" evidence="1">
    <location>
        <begin position="1"/>
        <end position="22"/>
    </location>
</feature>
<dbReference type="EMBL" id="JAUKUA010000004">
    <property type="protein sequence ID" value="KAK0715865.1"/>
    <property type="molecule type" value="Genomic_DNA"/>
</dbReference>
<keyword evidence="3" id="KW-1185">Reference proteome</keyword>
<comment type="caution">
    <text evidence="2">The sequence shown here is derived from an EMBL/GenBank/DDBJ whole genome shotgun (WGS) entry which is preliminary data.</text>
</comment>
<organism evidence="2 3">
    <name type="scientific">Lasiosphaeris hirsuta</name>
    <dbReference type="NCBI Taxonomy" id="260670"/>
    <lineage>
        <taxon>Eukaryota</taxon>
        <taxon>Fungi</taxon>
        <taxon>Dikarya</taxon>
        <taxon>Ascomycota</taxon>
        <taxon>Pezizomycotina</taxon>
        <taxon>Sordariomycetes</taxon>
        <taxon>Sordariomycetidae</taxon>
        <taxon>Sordariales</taxon>
        <taxon>Lasiosphaeriaceae</taxon>
        <taxon>Lasiosphaeris</taxon>
    </lineage>
</organism>
<evidence type="ECO:0000256" key="1">
    <source>
        <dbReference type="SAM" id="MobiDB-lite"/>
    </source>
</evidence>
<feature type="compositionally biased region" description="Polar residues" evidence="1">
    <location>
        <begin position="1"/>
        <end position="11"/>
    </location>
</feature>
<sequence length="419" mass="47352">MGSQNPSQQRALTEEVETARSQGARGELEGTRYWYHLVDFQSTHFRHGFPEHVDLNEVWLELTRSNVVDPRIHRHCIWRHYVHPIIPDLMRYLEAKNSGEYATWRDVPQKFPAIGSPAVLWALRVLNNVNTKSGSETSGDLPHKSDFSSIFNNLDLGWVFESPVHRIVPSFWRGADFDDAGWRLAYMMPWPKRSASNPNAWQRVDINRLLRIDYISKAKQSATVSPQAPENHFVSGGNARRDRYTSENHPLSSTTNRGMDLRYDFSPKRQVGSAKGEPEARAETEPQRAPSEQPAIKHELEPDWKDEDVEHPTKRARYGFETSASRTPARETAAEFETSGLGGVPGHAGDGLSAIKNVSTELATLRGALVDLTSTKIAERQNIHDLACAVQSFGDSIQMINVRLARIERELQRRPGSTL</sequence>
<dbReference type="Proteomes" id="UP001172102">
    <property type="component" value="Unassembled WGS sequence"/>
</dbReference>
<name>A0AA40DUB0_9PEZI</name>
<feature type="compositionally biased region" description="Basic and acidic residues" evidence="1">
    <location>
        <begin position="276"/>
        <end position="286"/>
    </location>
</feature>